<proteinExistence type="predicted"/>
<sequence>MKALVLISISFLLFFLEGVYVAERTMSEDWVWAAILFLIGYQWVHLFILNKNMYTLYVGEPLYADSDKYKSLRVFHFVIGLIICISSSLV</sequence>
<keyword evidence="1" id="KW-0812">Transmembrane</keyword>
<feature type="transmembrane region" description="Helical" evidence="1">
    <location>
        <begin position="71"/>
        <end position="89"/>
    </location>
</feature>
<evidence type="ECO:0000256" key="1">
    <source>
        <dbReference type="SAM" id="Phobius"/>
    </source>
</evidence>
<reference evidence="2 3" key="1">
    <citation type="journal article" date="2012" name="J. Bacteriol.">
        <title>Genome Sequence of Idiomarina xiamenensis Type Strain 10-D-4.</title>
        <authorList>
            <person name="Lai Q."/>
            <person name="Wang L."/>
            <person name="Wang W."/>
            <person name="Shao Z."/>
        </authorList>
    </citation>
    <scope>NUCLEOTIDE SEQUENCE [LARGE SCALE GENOMIC DNA]</scope>
    <source>
        <strain evidence="2 3">10-D-4</strain>
    </source>
</reference>
<dbReference type="AlphaFoldDB" id="K2K8P5"/>
<keyword evidence="1" id="KW-1133">Transmembrane helix</keyword>
<dbReference type="Proteomes" id="UP000014115">
    <property type="component" value="Unassembled WGS sequence"/>
</dbReference>
<organism evidence="2 3">
    <name type="scientific">Idiomarina xiamenensis 10-D-4</name>
    <dbReference type="NCBI Taxonomy" id="740709"/>
    <lineage>
        <taxon>Bacteria</taxon>
        <taxon>Pseudomonadati</taxon>
        <taxon>Pseudomonadota</taxon>
        <taxon>Gammaproteobacteria</taxon>
        <taxon>Alteromonadales</taxon>
        <taxon>Idiomarinaceae</taxon>
        <taxon>Idiomarina</taxon>
    </lineage>
</organism>
<evidence type="ECO:0000313" key="3">
    <source>
        <dbReference type="Proteomes" id="UP000014115"/>
    </source>
</evidence>
<accession>K2K8P5</accession>
<keyword evidence="3" id="KW-1185">Reference proteome</keyword>
<feature type="transmembrane region" description="Helical" evidence="1">
    <location>
        <begin position="31"/>
        <end position="50"/>
    </location>
</feature>
<protein>
    <submittedName>
        <fullName evidence="2">Uncharacterized protein</fullName>
    </submittedName>
</protein>
<evidence type="ECO:0000313" key="2">
    <source>
        <dbReference type="EMBL" id="EKE82942.1"/>
    </source>
</evidence>
<name>K2K8P5_9GAMM</name>
<dbReference type="EMBL" id="AMRG01000010">
    <property type="protein sequence ID" value="EKE82942.1"/>
    <property type="molecule type" value="Genomic_DNA"/>
</dbReference>
<keyword evidence="1" id="KW-0472">Membrane</keyword>
<comment type="caution">
    <text evidence="2">The sequence shown here is derived from an EMBL/GenBank/DDBJ whole genome shotgun (WGS) entry which is preliminary data.</text>
</comment>
<gene>
    <name evidence="2" type="ORF">A10D4_08884</name>
</gene>